<sequence>MSAQNTLNLFMWEDTLSPEVIVQWQKQSASTLKFTHFDNDDERNVLMSHSERLPFDIIVLDNVSAQIYGQLGRLENLSHLENRDNQTPQWQQACGDYAMPYFWGVVGIVYRKDKVPTPPKTWQAFIEPPAELSGHIGMINDTVETFLPVLSSLGIVPETENSQLLQQSFTKMTAFSQHVLTYEYVLSFVRSNTDAEQLYMALAYSGDEHSLNRYQDQAQWAFTLPQGTPYIWVDCIAVNKTSNNKQLAMAFLDYLSDPTIAAKNATDVKAATTNRSALKLLPQWYLNDASLAPQEAWIEQGQIDTPLSAANISLRAKVINRILKHHETQH</sequence>
<evidence type="ECO:0000313" key="5">
    <source>
        <dbReference type="EMBL" id="EGU37596.1"/>
    </source>
</evidence>
<organism evidence="5 6">
    <name type="scientific">Vibrio ichthyoenteri ATCC 700023</name>
    <dbReference type="NCBI Taxonomy" id="870968"/>
    <lineage>
        <taxon>Bacteria</taxon>
        <taxon>Pseudomonadati</taxon>
        <taxon>Pseudomonadota</taxon>
        <taxon>Gammaproteobacteria</taxon>
        <taxon>Vibrionales</taxon>
        <taxon>Vibrionaceae</taxon>
        <taxon>Vibrio</taxon>
    </lineage>
</organism>
<comment type="caution">
    <text evidence="5">The sequence shown here is derived from an EMBL/GenBank/DDBJ whole genome shotgun (WGS) entry which is preliminary data.</text>
</comment>
<comment type="subcellular location">
    <subcellularLocation>
        <location evidence="1">Periplasm</location>
    </subcellularLocation>
</comment>
<name>F9S3Y5_9VIBR</name>
<proteinExistence type="predicted"/>
<dbReference type="EMBL" id="AFWF01000189">
    <property type="protein sequence ID" value="EGU37596.1"/>
    <property type="molecule type" value="Genomic_DNA"/>
</dbReference>
<dbReference type="RefSeq" id="WP_006713090.1">
    <property type="nucleotide sequence ID" value="NZ_AFWF01000189.1"/>
</dbReference>
<dbReference type="GO" id="GO:0042597">
    <property type="term" value="C:periplasmic space"/>
    <property type="evidence" value="ECO:0007669"/>
    <property type="project" value="UniProtKB-SubCell"/>
</dbReference>
<dbReference type="PANTHER" id="PTHR30222">
    <property type="entry name" value="SPERMIDINE/PUTRESCINE-BINDING PERIPLASMIC PROTEIN"/>
    <property type="match status" value="1"/>
</dbReference>
<dbReference type="PANTHER" id="PTHR30222:SF12">
    <property type="entry name" value="NORSPERMIDINE SENSOR"/>
    <property type="match status" value="1"/>
</dbReference>
<reference evidence="5 6" key="1">
    <citation type="journal article" date="2012" name="Int. J. Syst. Evol. Microbiol.">
        <title>Vibrio caribbeanicus sp. nov., isolated from the marine sponge Scleritoderma cyanea.</title>
        <authorList>
            <person name="Hoffmann M."/>
            <person name="Monday S.R."/>
            <person name="Allard M.W."/>
            <person name="Strain E.A."/>
            <person name="Whittaker P."/>
            <person name="Naum M."/>
            <person name="McCarthy P.J."/>
            <person name="Lopez J.V."/>
            <person name="Fischer M."/>
            <person name="Brown E.W."/>
        </authorList>
    </citation>
    <scope>NUCLEOTIDE SEQUENCE [LARGE SCALE GENOMIC DNA]</scope>
    <source>
        <strain evidence="5 6">ATCC 700023</strain>
    </source>
</reference>
<dbReference type="PRINTS" id="PR00909">
    <property type="entry name" value="SPERMDNBNDNG"/>
</dbReference>
<keyword evidence="2" id="KW-0813">Transport</keyword>
<dbReference type="InterPro" id="IPR001188">
    <property type="entry name" value="Sperm_putr-bd"/>
</dbReference>
<keyword evidence="4" id="KW-0574">Periplasm</keyword>
<dbReference type="CDD" id="cd13590">
    <property type="entry name" value="PBP2_PotD_PotF_like"/>
    <property type="match status" value="1"/>
</dbReference>
<dbReference type="Proteomes" id="UP000004605">
    <property type="component" value="Unassembled WGS sequence"/>
</dbReference>
<dbReference type="GO" id="GO:0019808">
    <property type="term" value="F:polyamine binding"/>
    <property type="evidence" value="ECO:0007669"/>
    <property type="project" value="InterPro"/>
</dbReference>
<dbReference type="SUPFAM" id="SSF53850">
    <property type="entry name" value="Periplasmic binding protein-like II"/>
    <property type="match status" value="1"/>
</dbReference>
<dbReference type="Pfam" id="PF13416">
    <property type="entry name" value="SBP_bac_8"/>
    <property type="match status" value="1"/>
</dbReference>
<dbReference type="InterPro" id="IPR006059">
    <property type="entry name" value="SBP"/>
</dbReference>
<accession>F9S3Y5</accession>
<dbReference type="Gene3D" id="3.40.190.10">
    <property type="entry name" value="Periplasmic binding protein-like II"/>
    <property type="match status" value="2"/>
</dbReference>
<protein>
    <recommendedName>
        <fullName evidence="7">Norspermidine sensor</fullName>
    </recommendedName>
</protein>
<evidence type="ECO:0000256" key="4">
    <source>
        <dbReference type="ARBA" id="ARBA00022764"/>
    </source>
</evidence>
<evidence type="ECO:0000256" key="2">
    <source>
        <dbReference type="ARBA" id="ARBA00022448"/>
    </source>
</evidence>
<dbReference type="GO" id="GO:0015846">
    <property type="term" value="P:polyamine transport"/>
    <property type="evidence" value="ECO:0007669"/>
    <property type="project" value="InterPro"/>
</dbReference>
<gene>
    <name evidence="5" type="ORF">VII00023_03688</name>
</gene>
<dbReference type="AlphaFoldDB" id="F9S3Y5"/>
<evidence type="ECO:0000313" key="6">
    <source>
        <dbReference type="Proteomes" id="UP000004605"/>
    </source>
</evidence>
<evidence type="ECO:0000256" key="1">
    <source>
        <dbReference type="ARBA" id="ARBA00004418"/>
    </source>
</evidence>
<evidence type="ECO:0008006" key="7">
    <source>
        <dbReference type="Google" id="ProtNLM"/>
    </source>
</evidence>
<keyword evidence="3" id="KW-0732">Signal</keyword>
<evidence type="ECO:0000256" key="3">
    <source>
        <dbReference type="ARBA" id="ARBA00022729"/>
    </source>
</evidence>
<keyword evidence="6" id="KW-1185">Reference proteome</keyword>